<dbReference type="Pfam" id="PF04909">
    <property type="entry name" value="Amidohydro_2"/>
    <property type="match status" value="1"/>
</dbReference>
<evidence type="ECO:0000313" key="6">
    <source>
        <dbReference type="Proteomes" id="UP000663193"/>
    </source>
</evidence>
<evidence type="ECO:0000256" key="2">
    <source>
        <dbReference type="ARBA" id="ARBA00023239"/>
    </source>
</evidence>
<evidence type="ECO:0000256" key="3">
    <source>
        <dbReference type="RuleBase" id="RU366045"/>
    </source>
</evidence>
<dbReference type="SUPFAM" id="SSF51556">
    <property type="entry name" value="Metallo-dependent hydrolases"/>
    <property type="match status" value="1"/>
</dbReference>
<evidence type="ECO:0000259" key="4">
    <source>
        <dbReference type="Pfam" id="PF04909"/>
    </source>
</evidence>
<dbReference type="InterPro" id="IPR032465">
    <property type="entry name" value="ACMSD"/>
</dbReference>
<dbReference type="GO" id="GO:0016831">
    <property type="term" value="F:carboxy-lyase activity"/>
    <property type="evidence" value="ECO:0007669"/>
    <property type="project" value="UniProtKB-KW"/>
</dbReference>
<sequence>MNPSLQGSYQYYRVESYRSNIAPQNWRPELLNSNLLPTVERSLHYLQASKMRGTIAIEEAVIDPAGVEVHSFAQFQSLMQPGSNAASGLSDHERRLLDIHGERLTSMDKHGVEYMLLSLTSPGAQGEAEPEKARSVARIANDYLAGEVKKNPRRFGALAALSMHSAQDAADELRRAVKELGMFGAMINDFQSKGGDAQEKMYFDSPEYDLFWATVQELDVPVYFHPRYAIKQDLEPGTKYGDRKHLLGAGVQFHLDLSWHLYAICSSGVFDRFPKVQIVAGHLGEGIPFNLWRASHWINKPFKRGARPMKHDYTYYWTHNVSITTSGDYNTRGLKFCMEEIGLERCLYAIDTPYDTIEEAQAWWKSIDLSEEQKEAVGRSNAIRLFKLPLEQ</sequence>
<dbReference type="EMBL" id="CP069028">
    <property type="protein sequence ID" value="QRC96790.1"/>
    <property type="molecule type" value="Genomic_DNA"/>
</dbReference>
<reference evidence="6" key="1">
    <citation type="journal article" date="2021" name="BMC Genomics">
        <title>Chromosome-level genome assembly and manually-curated proteome of model necrotroph Parastagonospora nodorum Sn15 reveals a genome-wide trove of candidate effector homologs, and redundancy of virulence-related functions within an accessory chromosome.</title>
        <authorList>
            <person name="Bertazzoni S."/>
            <person name="Jones D.A.B."/>
            <person name="Phan H.T."/>
            <person name="Tan K.-C."/>
            <person name="Hane J.K."/>
        </authorList>
    </citation>
    <scope>NUCLEOTIDE SEQUENCE [LARGE SCALE GENOMIC DNA]</scope>
    <source>
        <strain evidence="6">SN15 / ATCC MYA-4574 / FGSC 10173)</strain>
    </source>
</reference>
<feature type="domain" description="Amidohydrolase-related" evidence="4">
    <location>
        <begin position="95"/>
        <end position="388"/>
    </location>
</feature>
<gene>
    <name evidence="5" type="ORF">JI435_016840</name>
</gene>
<dbReference type="Proteomes" id="UP000663193">
    <property type="component" value="Chromosome 6"/>
</dbReference>
<dbReference type="Gene3D" id="3.20.20.140">
    <property type="entry name" value="Metal-dependent hydrolases"/>
    <property type="match status" value="1"/>
</dbReference>
<keyword evidence="1 3" id="KW-0210">Decarboxylase</keyword>
<evidence type="ECO:0000313" key="5">
    <source>
        <dbReference type="EMBL" id="QRC96790.1"/>
    </source>
</evidence>
<comment type="similarity">
    <text evidence="3">Belongs to the metallo-dependent hydrolases superfamily.</text>
</comment>
<dbReference type="AlphaFoldDB" id="A0A7U2F182"/>
<dbReference type="PANTHER" id="PTHR21240">
    <property type="entry name" value="2-AMINO-3-CARBOXYLMUCONATE-6-SEMIALDEHYDE DECARBOXYLASE"/>
    <property type="match status" value="1"/>
</dbReference>
<dbReference type="FunFam" id="3.20.20.140:FF:000043">
    <property type="entry name" value="Amidohydrolase family protein"/>
    <property type="match status" value="1"/>
</dbReference>
<proteinExistence type="inferred from homology"/>
<dbReference type="VEuPathDB" id="FungiDB:JI435_016840"/>
<evidence type="ECO:0000256" key="1">
    <source>
        <dbReference type="ARBA" id="ARBA00022793"/>
    </source>
</evidence>
<dbReference type="OrthoDB" id="432010at2759"/>
<accession>A0A7U2F182</accession>
<keyword evidence="2 3" id="KW-0456">Lyase</keyword>
<dbReference type="GO" id="GO:0016787">
    <property type="term" value="F:hydrolase activity"/>
    <property type="evidence" value="ECO:0007669"/>
    <property type="project" value="InterPro"/>
</dbReference>
<dbReference type="PANTHER" id="PTHR21240:SF31">
    <property type="entry name" value="AMIDOHYDROLASE FAMILY PROTEIN (AFU_ORTHOLOGUE AFUA_7G05840)"/>
    <property type="match status" value="1"/>
</dbReference>
<organism evidence="5 6">
    <name type="scientific">Phaeosphaeria nodorum (strain SN15 / ATCC MYA-4574 / FGSC 10173)</name>
    <name type="common">Glume blotch fungus</name>
    <name type="synonym">Parastagonospora nodorum</name>
    <dbReference type="NCBI Taxonomy" id="321614"/>
    <lineage>
        <taxon>Eukaryota</taxon>
        <taxon>Fungi</taxon>
        <taxon>Dikarya</taxon>
        <taxon>Ascomycota</taxon>
        <taxon>Pezizomycotina</taxon>
        <taxon>Dothideomycetes</taxon>
        <taxon>Pleosporomycetidae</taxon>
        <taxon>Pleosporales</taxon>
        <taxon>Pleosporineae</taxon>
        <taxon>Phaeosphaeriaceae</taxon>
        <taxon>Parastagonospora</taxon>
    </lineage>
</organism>
<dbReference type="InterPro" id="IPR032466">
    <property type="entry name" value="Metal_Hydrolase"/>
</dbReference>
<name>A0A7U2F182_PHANO</name>
<dbReference type="InterPro" id="IPR006680">
    <property type="entry name" value="Amidohydro-rel"/>
</dbReference>
<keyword evidence="6" id="KW-1185">Reference proteome</keyword>
<protein>
    <recommendedName>
        <fullName evidence="4">Amidohydrolase-related domain-containing protein</fullName>
    </recommendedName>
</protein>